<name>A0A382J5N0_9ZZZZ</name>
<feature type="compositionally biased region" description="Basic and acidic residues" evidence="1">
    <location>
        <begin position="1"/>
        <end position="10"/>
    </location>
</feature>
<feature type="region of interest" description="Disordered" evidence="1">
    <location>
        <begin position="1"/>
        <end position="20"/>
    </location>
</feature>
<sequence length="96" mass="10544">MFIRGNKGERLQAQVSNGGESECEAEIDINRTKPLARFAFESFVARSATFVHGRERLEKSPVTATRTAEAIATPEDIDELPKHSRAPFSDGILAPT</sequence>
<protein>
    <submittedName>
        <fullName evidence="2">Uncharacterized protein</fullName>
    </submittedName>
</protein>
<dbReference type="AlphaFoldDB" id="A0A382J5N0"/>
<evidence type="ECO:0000313" key="2">
    <source>
        <dbReference type="EMBL" id="SVC07098.1"/>
    </source>
</evidence>
<proteinExistence type="predicted"/>
<reference evidence="2" key="1">
    <citation type="submission" date="2018-05" db="EMBL/GenBank/DDBJ databases">
        <authorList>
            <person name="Lanie J.A."/>
            <person name="Ng W.-L."/>
            <person name="Kazmierczak K.M."/>
            <person name="Andrzejewski T.M."/>
            <person name="Davidsen T.M."/>
            <person name="Wayne K.J."/>
            <person name="Tettelin H."/>
            <person name="Glass J.I."/>
            <person name="Rusch D."/>
            <person name="Podicherti R."/>
            <person name="Tsui H.-C.T."/>
            <person name="Winkler M.E."/>
        </authorList>
    </citation>
    <scope>NUCLEOTIDE SEQUENCE</scope>
</reference>
<dbReference type="EMBL" id="UINC01071862">
    <property type="protein sequence ID" value="SVC07098.1"/>
    <property type="molecule type" value="Genomic_DNA"/>
</dbReference>
<gene>
    <name evidence="2" type="ORF">METZ01_LOCUS259952</name>
</gene>
<evidence type="ECO:0000256" key="1">
    <source>
        <dbReference type="SAM" id="MobiDB-lite"/>
    </source>
</evidence>
<feature type="region of interest" description="Disordered" evidence="1">
    <location>
        <begin position="61"/>
        <end position="96"/>
    </location>
</feature>
<accession>A0A382J5N0</accession>
<organism evidence="2">
    <name type="scientific">marine metagenome</name>
    <dbReference type="NCBI Taxonomy" id="408172"/>
    <lineage>
        <taxon>unclassified sequences</taxon>
        <taxon>metagenomes</taxon>
        <taxon>ecological metagenomes</taxon>
    </lineage>
</organism>